<comment type="caution">
    <text evidence="4">The sequence shown here is derived from an EMBL/GenBank/DDBJ whole genome shotgun (WGS) entry which is preliminary data.</text>
</comment>
<dbReference type="GO" id="GO:0005524">
    <property type="term" value="F:ATP binding"/>
    <property type="evidence" value="ECO:0007669"/>
    <property type="project" value="UniProtKB-KW"/>
</dbReference>
<evidence type="ECO:0000256" key="2">
    <source>
        <dbReference type="ARBA" id="ARBA00022840"/>
    </source>
</evidence>
<gene>
    <name evidence="4" type="ORF">DI564_12775</name>
</gene>
<proteinExistence type="predicted"/>
<dbReference type="AlphaFoldDB" id="A0A2W5KC30"/>
<dbReference type="Gene3D" id="3.40.50.300">
    <property type="entry name" value="P-loop containing nucleotide triphosphate hydrolases"/>
    <property type="match status" value="1"/>
</dbReference>
<keyword evidence="4" id="KW-0132">Cell division</keyword>
<keyword evidence="1" id="KW-0547">Nucleotide-binding</keyword>
<dbReference type="EMBL" id="QFPO01000012">
    <property type="protein sequence ID" value="PZQ12515.1"/>
    <property type="molecule type" value="Genomic_DNA"/>
</dbReference>
<dbReference type="GO" id="GO:0051301">
    <property type="term" value="P:cell division"/>
    <property type="evidence" value="ECO:0007669"/>
    <property type="project" value="UniProtKB-KW"/>
</dbReference>
<dbReference type="SUPFAM" id="SSF52540">
    <property type="entry name" value="P-loop containing nucleoside triphosphate hydrolases"/>
    <property type="match status" value="1"/>
</dbReference>
<evidence type="ECO:0000256" key="1">
    <source>
        <dbReference type="ARBA" id="ARBA00022741"/>
    </source>
</evidence>
<keyword evidence="4" id="KW-0131">Cell cycle</keyword>
<evidence type="ECO:0000313" key="4">
    <source>
        <dbReference type="EMBL" id="PZQ12515.1"/>
    </source>
</evidence>
<dbReference type="NCBIfam" id="NF040713">
    <property type="entry name" value="ZapE"/>
    <property type="match status" value="1"/>
</dbReference>
<evidence type="ECO:0000256" key="3">
    <source>
        <dbReference type="SAM" id="MobiDB-lite"/>
    </source>
</evidence>
<dbReference type="PANTHER" id="PTHR12169">
    <property type="entry name" value="ATPASE N2B"/>
    <property type="match status" value="1"/>
</dbReference>
<protein>
    <submittedName>
        <fullName evidence="4">Cell division protein ZapE</fullName>
    </submittedName>
</protein>
<keyword evidence="2" id="KW-0067">ATP-binding</keyword>
<organism evidence="4 5">
    <name type="scientific">Rhodanobacter denitrificans</name>
    <dbReference type="NCBI Taxonomy" id="666685"/>
    <lineage>
        <taxon>Bacteria</taxon>
        <taxon>Pseudomonadati</taxon>
        <taxon>Pseudomonadota</taxon>
        <taxon>Gammaproteobacteria</taxon>
        <taxon>Lysobacterales</taxon>
        <taxon>Rhodanobacteraceae</taxon>
        <taxon>Rhodanobacter</taxon>
    </lineage>
</organism>
<accession>A0A2W5KC30</accession>
<evidence type="ECO:0000313" key="5">
    <source>
        <dbReference type="Proteomes" id="UP000249046"/>
    </source>
</evidence>
<dbReference type="InterPro" id="IPR005654">
    <property type="entry name" value="ATPase_AFG1-like"/>
</dbReference>
<dbReference type="GO" id="GO:0005737">
    <property type="term" value="C:cytoplasm"/>
    <property type="evidence" value="ECO:0007669"/>
    <property type="project" value="TreeGrafter"/>
</dbReference>
<feature type="region of interest" description="Disordered" evidence="3">
    <location>
        <begin position="1"/>
        <end position="22"/>
    </location>
</feature>
<dbReference type="GO" id="GO:0032153">
    <property type="term" value="C:cell division site"/>
    <property type="evidence" value="ECO:0007669"/>
    <property type="project" value="TreeGrafter"/>
</dbReference>
<dbReference type="Proteomes" id="UP000249046">
    <property type="component" value="Unassembled WGS sequence"/>
</dbReference>
<reference evidence="4 5" key="1">
    <citation type="submission" date="2017-08" db="EMBL/GenBank/DDBJ databases">
        <title>Infants hospitalized years apart are colonized by the same room-sourced microbial strains.</title>
        <authorList>
            <person name="Brooks B."/>
            <person name="Olm M.R."/>
            <person name="Firek B.A."/>
            <person name="Baker R."/>
            <person name="Thomas B.C."/>
            <person name="Morowitz M.J."/>
            <person name="Banfield J.F."/>
        </authorList>
    </citation>
    <scope>NUCLEOTIDE SEQUENCE [LARGE SCALE GENOMIC DNA]</scope>
    <source>
        <strain evidence="4">S2_005_003_R2_42</strain>
    </source>
</reference>
<dbReference type="GO" id="GO:0016887">
    <property type="term" value="F:ATP hydrolysis activity"/>
    <property type="evidence" value="ECO:0007669"/>
    <property type="project" value="InterPro"/>
</dbReference>
<sequence>MTDAAQDTPQPPSVRYRAGAAAGHWQSDPAQEAALPALDRIWHALVEAERPLPLWQRLTGRRGAREAPRGLYLWGRVGRGKTFLTELFVDSLPIAAKRRVHFHRFMQEVHQDLKVLAGRADPLVEVARRTAAQARLLCLDEFLVSDIGDAMILGNLLKALFAEGVVLVTTSNTPPSELYRDGLQRDRFLPAIASIQAHCETVELASPHDWRLRALKQAPVYHTPPGPEAERRMLATFRRVAHGAEQVDFVMTLNERPVPVRRAAAGVIWFEFAALCEGPRGVADYIELGRSHHTLLVSNVPQFTPQTEDAALRFVELVDELYDRGVKLVLSAATPIIDLYDGNRLRAAFARTESRLIEMQSEDYLAREHRA</sequence>
<dbReference type="InterPro" id="IPR027417">
    <property type="entry name" value="P-loop_NTPase"/>
</dbReference>
<name>A0A2W5KC30_9GAMM</name>
<dbReference type="PANTHER" id="PTHR12169:SF6">
    <property type="entry name" value="AFG1-LIKE ATPASE"/>
    <property type="match status" value="1"/>
</dbReference>
<dbReference type="Pfam" id="PF03969">
    <property type="entry name" value="AFG1_ATPase"/>
    <property type="match status" value="1"/>
</dbReference>